<dbReference type="Pfam" id="PF01594">
    <property type="entry name" value="AI-2E_transport"/>
    <property type="match status" value="1"/>
</dbReference>
<feature type="transmembrane region" description="Helical" evidence="8">
    <location>
        <begin position="235"/>
        <end position="264"/>
    </location>
</feature>
<feature type="transmembrane region" description="Helical" evidence="8">
    <location>
        <begin position="61"/>
        <end position="82"/>
    </location>
</feature>
<accession>A0A1H9BGA9</accession>
<evidence type="ECO:0000256" key="8">
    <source>
        <dbReference type="SAM" id="Phobius"/>
    </source>
</evidence>
<organism evidence="9 10">
    <name type="scientific">Neolewinella agarilytica</name>
    <dbReference type="NCBI Taxonomy" id="478744"/>
    <lineage>
        <taxon>Bacteria</taxon>
        <taxon>Pseudomonadati</taxon>
        <taxon>Bacteroidota</taxon>
        <taxon>Saprospiria</taxon>
        <taxon>Saprospirales</taxon>
        <taxon>Lewinellaceae</taxon>
        <taxon>Neolewinella</taxon>
    </lineage>
</organism>
<feature type="transmembrane region" description="Helical" evidence="8">
    <location>
        <begin position="271"/>
        <end position="287"/>
    </location>
</feature>
<evidence type="ECO:0000256" key="6">
    <source>
        <dbReference type="ARBA" id="ARBA00022989"/>
    </source>
</evidence>
<proteinExistence type="inferred from homology"/>
<dbReference type="EMBL" id="FOFB01000003">
    <property type="protein sequence ID" value="SEP87308.1"/>
    <property type="molecule type" value="Genomic_DNA"/>
</dbReference>
<evidence type="ECO:0000313" key="9">
    <source>
        <dbReference type="EMBL" id="SEP87308.1"/>
    </source>
</evidence>
<dbReference type="AlphaFoldDB" id="A0A1H9BGA9"/>
<feature type="transmembrane region" description="Helical" evidence="8">
    <location>
        <begin position="9"/>
        <end position="26"/>
    </location>
</feature>
<reference evidence="10" key="1">
    <citation type="submission" date="2016-10" db="EMBL/GenBank/DDBJ databases">
        <authorList>
            <person name="Varghese N."/>
            <person name="Submissions S."/>
        </authorList>
    </citation>
    <scope>NUCLEOTIDE SEQUENCE [LARGE SCALE GENOMIC DNA]</scope>
    <source>
        <strain evidence="10">DSM 24740</strain>
    </source>
</reference>
<evidence type="ECO:0000256" key="2">
    <source>
        <dbReference type="ARBA" id="ARBA00009773"/>
    </source>
</evidence>
<dbReference type="FunCoup" id="A0A1H9BGA9">
    <property type="interactions" value="328"/>
</dbReference>
<feature type="transmembrane region" description="Helical" evidence="8">
    <location>
        <begin position="307"/>
        <end position="334"/>
    </location>
</feature>
<dbReference type="PANTHER" id="PTHR21716:SF53">
    <property type="entry name" value="PERMEASE PERM-RELATED"/>
    <property type="match status" value="1"/>
</dbReference>
<protein>
    <submittedName>
        <fullName evidence="9">Predicted PurR-regulated permease PerM</fullName>
    </submittedName>
</protein>
<evidence type="ECO:0000256" key="7">
    <source>
        <dbReference type="ARBA" id="ARBA00023136"/>
    </source>
</evidence>
<dbReference type="InterPro" id="IPR002549">
    <property type="entry name" value="AI-2E-like"/>
</dbReference>
<feature type="transmembrane region" description="Helical" evidence="8">
    <location>
        <begin position="32"/>
        <end position="49"/>
    </location>
</feature>
<keyword evidence="6 8" id="KW-1133">Transmembrane helix</keyword>
<keyword evidence="4" id="KW-1003">Cell membrane</keyword>
<dbReference type="PANTHER" id="PTHR21716">
    <property type="entry name" value="TRANSMEMBRANE PROTEIN"/>
    <property type="match status" value="1"/>
</dbReference>
<keyword evidence="3" id="KW-0813">Transport</keyword>
<dbReference type="Proteomes" id="UP000199021">
    <property type="component" value="Unassembled WGS sequence"/>
</dbReference>
<dbReference type="OrthoDB" id="9793390at2"/>
<dbReference type="RefSeq" id="WP_090165520.1">
    <property type="nucleotide sequence ID" value="NZ_FOFB01000003.1"/>
</dbReference>
<keyword evidence="7 8" id="KW-0472">Membrane</keyword>
<comment type="subcellular location">
    <subcellularLocation>
        <location evidence="1">Cell membrane</location>
        <topology evidence="1">Multi-pass membrane protein</topology>
    </subcellularLocation>
</comment>
<evidence type="ECO:0000256" key="5">
    <source>
        <dbReference type="ARBA" id="ARBA00022692"/>
    </source>
</evidence>
<gene>
    <name evidence="9" type="ORF">SAMN05444359_10393</name>
</gene>
<dbReference type="STRING" id="478744.SAMN05444359_10393"/>
<dbReference type="InParanoid" id="A0A1H9BGA9"/>
<name>A0A1H9BGA9_9BACT</name>
<evidence type="ECO:0000256" key="1">
    <source>
        <dbReference type="ARBA" id="ARBA00004651"/>
    </source>
</evidence>
<keyword evidence="10" id="KW-1185">Reference proteome</keyword>
<sequence length="354" mass="38071">MQIAQPSKLSVAVLQLALLIGIIVVLYFGQSLLLPLVVAALLAMVLNPLHEKFLDWGWPNGLSIAGAVGVLLLFFAGLFAAIGQQAASFADNWPETKERISTQVSSLRKEYRLESILPKVPVIEESKKGAASTQSETGSMPVSGGGIMGFISSTFGILGDFFLMLIYVILLLSQKDRLREFVLRVAPDEKRGLTHQTLNESRDIVQNYLRGYMILIGVLSVLYSVGFLISGLDYAILVAVLAATLSLIPYLGNIIGGLFALALAYSSGGDISAVYGVLITMGLAQLLENYVITPMVIGDEVDLNPLVTIICVVGMSILWGPVGAIVAIPIFAILRIICSHVDGLRDYAYLLGQK</sequence>
<keyword evidence="5 8" id="KW-0812">Transmembrane</keyword>
<evidence type="ECO:0000256" key="4">
    <source>
        <dbReference type="ARBA" id="ARBA00022475"/>
    </source>
</evidence>
<feature type="transmembrane region" description="Helical" evidence="8">
    <location>
        <begin position="211"/>
        <end position="229"/>
    </location>
</feature>
<evidence type="ECO:0000313" key="10">
    <source>
        <dbReference type="Proteomes" id="UP000199021"/>
    </source>
</evidence>
<feature type="transmembrane region" description="Helical" evidence="8">
    <location>
        <begin position="147"/>
        <end position="172"/>
    </location>
</feature>
<dbReference type="GO" id="GO:0005886">
    <property type="term" value="C:plasma membrane"/>
    <property type="evidence" value="ECO:0007669"/>
    <property type="project" value="UniProtKB-SubCell"/>
</dbReference>
<evidence type="ECO:0000256" key="3">
    <source>
        <dbReference type="ARBA" id="ARBA00022448"/>
    </source>
</evidence>
<comment type="similarity">
    <text evidence="2">Belongs to the autoinducer-2 exporter (AI-2E) (TC 2.A.86) family.</text>
</comment>